<keyword evidence="8" id="KW-0320">Glycogen biosynthesis</keyword>
<dbReference type="Gene3D" id="3.20.20.80">
    <property type="entry name" value="Glycosidases"/>
    <property type="match status" value="1"/>
</dbReference>
<dbReference type="NCBIfam" id="NF008967">
    <property type="entry name" value="PRK12313.1"/>
    <property type="match status" value="1"/>
</dbReference>
<dbReference type="Pfam" id="PF02806">
    <property type="entry name" value="Alpha-amylase_C"/>
    <property type="match status" value="1"/>
</dbReference>
<name>A0A0W8FGP4_9ZZZZ</name>
<dbReference type="InterPro" id="IPR004193">
    <property type="entry name" value="Glyco_hydro_13_N"/>
</dbReference>
<dbReference type="Pfam" id="PF00128">
    <property type="entry name" value="Alpha-amylase"/>
    <property type="match status" value="1"/>
</dbReference>
<evidence type="ECO:0000256" key="5">
    <source>
        <dbReference type="ARBA" id="ARBA00022600"/>
    </source>
</evidence>
<dbReference type="SMART" id="SM00642">
    <property type="entry name" value="Aamy"/>
    <property type="match status" value="1"/>
</dbReference>
<keyword evidence="7 12" id="KW-0808">Transferase</keyword>
<dbReference type="InterPro" id="IPR006047">
    <property type="entry name" value="GH13_cat_dom"/>
</dbReference>
<dbReference type="InterPro" id="IPR013783">
    <property type="entry name" value="Ig-like_fold"/>
</dbReference>
<dbReference type="SUPFAM" id="SSF51445">
    <property type="entry name" value="(Trans)glycosidases"/>
    <property type="match status" value="1"/>
</dbReference>
<keyword evidence="5" id="KW-0321">Glycogen metabolism</keyword>
<feature type="region of interest" description="Disordered" evidence="10">
    <location>
        <begin position="1"/>
        <end position="22"/>
    </location>
</feature>
<organism evidence="12">
    <name type="scientific">hydrocarbon metagenome</name>
    <dbReference type="NCBI Taxonomy" id="938273"/>
    <lineage>
        <taxon>unclassified sequences</taxon>
        <taxon>metagenomes</taxon>
        <taxon>ecological metagenomes</taxon>
    </lineage>
</organism>
<dbReference type="InterPro" id="IPR006048">
    <property type="entry name" value="A-amylase/branching_C"/>
</dbReference>
<sequence length="663" mass="75138">MHISRDLPREQRDQTGSSDMPEQGDVIYEAGLLTDYDIYLFREGSHYQLYEKLGAHPLTVEGAAGTAFAVWAPNAASVSVIGSFNGWNTESCPLRMREDGSGIWEGFIPGVGHGVLYKYHVVSRHRNYRVDKADPLAFSSETPPHTASVVWDTTYAWNDGAWMQDRFAKSWQDAPVSVYEVHLGSWRRGNDPGGRFQNYREAACELAEYVEELGFTHVEFLPLAEHPFYGSWGYQTLGYFAPTGRYGTPQDCRYMIDRLHRHGIGVILDWVPSHFPDNEYGLVYFDGTRLYEDPDPRRGVHPQWKSYIFNYGRPEVRSFLISSALFWLEQYHADALRVDAVTSMLYLDFARGRGDWIPNRYGGKENLEAIQFIRSLNRAVEARCPGVGLIAEESSTWQGVTLPVGRGGLGFGMKWNMGWMHDTLEYFGTDPWSRADRARGLPFTISYAFEERFILPLSHDEVVYGKGSLIGRMPGAEHEPYAHLRLLFGYMFTHPGKKLLFMGGEFGQWAEWNHDRGLDWHLLDYAPHRGVWCWIRDINRLYRTEPALHERDFDRAGFLWIDPGRKDPGIISFARMSGSPDDTLLVVCNTTARQRDGYRLKCPSGGCWREIANSDAERYGGSGIENAGRLESNALADGGGSQALGITLPALSILIFKREGAEA</sequence>
<proteinExistence type="inferred from homology"/>
<dbReference type="NCBIfam" id="TIGR01515">
    <property type="entry name" value="branching_enzym"/>
    <property type="match status" value="1"/>
</dbReference>
<comment type="catalytic activity">
    <reaction evidence="1">
        <text>Transfers a segment of a (1-&gt;4)-alpha-D-glucan chain to a primary hydroxy group in a similar glucan chain.</text>
        <dbReference type="EC" id="2.4.1.18"/>
    </reaction>
</comment>
<dbReference type="FunFam" id="2.60.40.10:FF:000169">
    <property type="entry name" value="1,4-alpha-glucan branching enzyme GlgB"/>
    <property type="match status" value="1"/>
</dbReference>
<evidence type="ECO:0000256" key="7">
    <source>
        <dbReference type="ARBA" id="ARBA00022679"/>
    </source>
</evidence>
<dbReference type="InterPro" id="IPR013780">
    <property type="entry name" value="Glyco_hydro_b"/>
</dbReference>
<dbReference type="FunFam" id="3.20.20.80:FF:000003">
    <property type="entry name" value="1,4-alpha-glucan branching enzyme GlgB"/>
    <property type="match status" value="1"/>
</dbReference>
<dbReference type="GO" id="GO:0005978">
    <property type="term" value="P:glycogen biosynthetic process"/>
    <property type="evidence" value="ECO:0007669"/>
    <property type="project" value="UniProtKB-UniPathway"/>
</dbReference>
<dbReference type="SUPFAM" id="SSF51011">
    <property type="entry name" value="Glycosyl hydrolase domain"/>
    <property type="match status" value="1"/>
</dbReference>
<reference evidence="12" key="1">
    <citation type="journal article" date="2015" name="Proc. Natl. Acad. Sci. U.S.A.">
        <title>Networks of energetic and metabolic interactions define dynamics in microbial communities.</title>
        <authorList>
            <person name="Embree M."/>
            <person name="Liu J.K."/>
            <person name="Al-Bassam M.M."/>
            <person name="Zengler K."/>
        </authorList>
    </citation>
    <scope>NUCLEOTIDE SEQUENCE</scope>
</reference>
<feature type="compositionally biased region" description="Basic and acidic residues" evidence="10">
    <location>
        <begin position="1"/>
        <end position="13"/>
    </location>
</feature>
<evidence type="ECO:0000256" key="8">
    <source>
        <dbReference type="ARBA" id="ARBA00023056"/>
    </source>
</evidence>
<evidence type="ECO:0000256" key="1">
    <source>
        <dbReference type="ARBA" id="ARBA00000826"/>
    </source>
</evidence>
<dbReference type="Gene3D" id="2.60.40.1180">
    <property type="entry name" value="Golgi alpha-mannosidase II"/>
    <property type="match status" value="1"/>
</dbReference>
<comment type="pathway">
    <text evidence="2">Glycan biosynthesis; glycogen biosynthesis.</text>
</comment>
<evidence type="ECO:0000256" key="2">
    <source>
        <dbReference type="ARBA" id="ARBA00004964"/>
    </source>
</evidence>
<keyword evidence="6 12" id="KW-0328">Glycosyltransferase</keyword>
<evidence type="ECO:0000256" key="4">
    <source>
        <dbReference type="ARBA" id="ARBA00012541"/>
    </source>
</evidence>
<evidence type="ECO:0000256" key="6">
    <source>
        <dbReference type="ARBA" id="ARBA00022676"/>
    </source>
</evidence>
<dbReference type="Pfam" id="PF02922">
    <property type="entry name" value="CBM_48"/>
    <property type="match status" value="1"/>
</dbReference>
<dbReference type="GO" id="GO:0005829">
    <property type="term" value="C:cytosol"/>
    <property type="evidence" value="ECO:0007669"/>
    <property type="project" value="TreeGrafter"/>
</dbReference>
<dbReference type="Gene3D" id="2.60.40.10">
    <property type="entry name" value="Immunoglobulins"/>
    <property type="match status" value="1"/>
</dbReference>
<dbReference type="PANTHER" id="PTHR43651">
    <property type="entry name" value="1,4-ALPHA-GLUCAN-BRANCHING ENZYME"/>
    <property type="match status" value="1"/>
</dbReference>
<evidence type="ECO:0000313" key="12">
    <source>
        <dbReference type="EMBL" id="KUG20061.1"/>
    </source>
</evidence>
<dbReference type="InterPro" id="IPR037439">
    <property type="entry name" value="Branching_enzy"/>
</dbReference>
<dbReference type="GO" id="GO:0043169">
    <property type="term" value="F:cation binding"/>
    <property type="evidence" value="ECO:0007669"/>
    <property type="project" value="InterPro"/>
</dbReference>
<dbReference type="AlphaFoldDB" id="A0A0W8FGP4"/>
<protein>
    <recommendedName>
        <fullName evidence="4">1,4-alpha-glucan branching enzyme</fullName>
        <ecNumber evidence="4">2.4.1.18</ecNumber>
    </recommendedName>
</protein>
<dbReference type="InterPro" id="IPR044143">
    <property type="entry name" value="GlgB_N_E_set_prok"/>
</dbReference>
<dbReference type="InterPro" id="IPR006407">
    <property type="entry name" value="GlgB"/>
</dbReference>
<dbReference type="NCBIfam" id="NF003811">
    <property type="entry name" value="PRK05402.1"/>
    <property type="match status" value="1"/>
</dbReference>
<keyword evidence="9" id="KW-0119">Carbohydrate metabolism</keyword>
<dbReference type="EMBL" id="LNQE01001231">
    <property type="protein sequence ID" value="KUG20061.1"/>
    <property type="molecule type" value="Genomic_DNA"/>
</dbReference>
<dbReference type="UniPathway" id="UPA00164"/>
<gene>
    <name evidence="12" type="ORF">ASZ90_010206</name>
</gene>
<evidence type="ECO:0000256" key="3">
    <source>
        <dbReference type="ARBA" id="ARBA00009000"/>
    </source>
</evidence>
<dbReference type="PANTHER" id="PTHR43651:SF3">
    <property type="entry name" value="1,4-ALPHA-GLUCAN-BRANCHING ENZYME"/>
    <property type="match status" value="1"/>
</dbReference>
<dbReference type="GO" id="GO:0003844">
    <property type="term" value="F:1,4-alpha-glucan branching enzyme activity"/>
    <property type="evidence" value="ECO:0007669"/>
    <property type="project" value="UniProtKB-EC"/>
</dbReference>
<dbReference type="CDD" id="cd02855">
    <property type="entry name" value="E_set_GBE_prok_N"/>
    <property type="match status" value="1"/>
</dbReference>
<comment type="caution">
    <text evidence="12">The sequence shown here is derived from an EMBL/GenBank/DDBJ whole genome shotgun (WGS) entry which is preliminary data.</text>
</comment>
<dbReference type="EC" id="2.4.1.18" evidence="4"/>
<evidence type="ECO:0000259" key="11">
    <source>
        <dbReference type="SMART" id="SM00642"/>
    </source>
</evidence>
<dbReference type="PIRSF" id="PIRSF000463">
    <property type="entry name" value="GlgB"/>
    <property type="match status" value="1"/>
</dbReference>
<evidence type="ECO:0000256" key="10">
    <source>
        <dbReference type="SAM" id="MobiDB-lite"/>
    </source>
</evidence>
<dbReference type="InterPro" id="IPR017853">
    <property type="entry name" value="GH"/>
</dbReference>
<accession>A0A0W8FGP4</accession>
<dbReference type="CDD" id="cd11322">
    <property type="entry name" value="AmyAc_Glg_BE"/>
    <property type="match status" value="1"/>
</dbReference>
<comment type="similarity">
    <text evidence="3">Belongs to the glycosyl hydrolase 13 family. GlgB subfamily.</text>
</comment>
<feature type="domain" description="Glycosyl hydrolase family 13 catalytic" evidence="11">
    <location>
        <begin position="180"/>
        <end position="551"/>
    </location>
</feature>
<evidence type="ECO:0000256" key="9">
    <source>
        <dbReference type="ARBA" id="ARBA00023277"/>
    </source>
</evidence>
<dbReference type="GO" id="GO:0004553">
    <property type="term" value="F:hydrolase activity, hydrolyzing O-glycosyl compounds"/>
    <property type="evidence" value="ECO:0007669"/>
    <property type="project" value="InterPro"/>
</dbReference>
<dbReference type="HAMAP" id="MF_00685">
    <property type="entry name" value="GlgB"/>
    <property type="match status" value="1"/>
</dbReference>